<dbReference type="PANTHER" id="PTHR31465">
    <property type="entry name" value="PROTEIN RTA1-RELATED"/>
    <property type="match status" value="1"/>
</dbReference>
<evidence type="ECO:0000313" key="6">
    <source>
        <dbReference type="EMBL" id="KAL0574743.1"/>
    </source>
</evidence>
<feature type="transmembrane region" description="Helical" evidence="5">
    <location>
        <begin position="78"/>
        <end position="98"/>
    </location>
</feature>
<gene>
    <name evidence="6" type="ORF">V5O48_007227</name>
</gene>
<protein>
    <submittedName>
        <fullName evidence="6">Uncharacterized protein</fullName>
    </submittedName>
</protein>
<dbReference type="PANTHER" id="PTHR31465:SF1">
    <property type="entry name" value="PROTEIN RTA1-RELATED"/>
    <property type="match status" value="1"/>
</dbReference>
<evidence type="ECO:0000256" key="1">
    <source>
        <dbReference type="ARBA" id="ARBA00004141"/>
    </source>
</evidence>
<dbReference type="InterPro" id="IPR007568">
    <property type="entry name" value="RTA1"/>
</dbReference>
<comment type="caution">
    <text evidence="6">The sequence shown here is derived from an EMBL/GenBank/DDBJ whole genome shotgun (WGS) entry which is preliminary data.</text>
</comment>
<feature type="transmembrane region" description="Helical" evidence="5">
    <location>
        <begin position="12"/>
        <end position="31"/>
    </location>
</feature>
<evidence type="ECO:0000313" key="7">
    <source>
        <dbReference type="Proteomes" id="UP001465976"/>
    </source>
</evidence>
<reference evidence="6 7" key="1">
    <citation type="submission" date="2024-02" db="EMBL/GenBank/DDBJ databases">
        <title>A draft genome for the cacao thread blight pathogen Marasmius crinis-equi.</title>
        <authorList>
            <person name="Cohen S.P."/>
            <person name="Baruah I.K."/>
            <person name="Amoako-Attah I."/>
            <person name="Bukari Y."/>
            <person name="Meinhardt L.W."/>
            <person name="Bailey B.A."/>
        </authorList>
    </citation>
    <scope>NUCLEOTIDE SEQUENCE [LARGE SCALE GENOMIC DNA]</scope>
    <source>
        <strain evidence="6 7">GH-76</strain>
    </source>
</reference>
<evidence type="ECO:0000256" key="2">
    <source>
        <dbReference type="ARBA" id="ARBA00022692"/>
    </source>
</evidence>
<dbReference type="Proteomes" id="UP001465976">
    <property type="component" value="Unassembled WGS sequence"/>
</dbReference>
<evidence type="ECO:0000256" key="4">
    <source>
        <dbReference type="ARBA" id="ARBA00023136"/>
    </source>
</evidence>
<keyword evidence="3 5" id="KW-1133">Transmembrane helix</keyword>
<dbReference type="Pfam" id="PF04479">
    <property type="entry name" value="RTA1"/>
    <property type="match status" value="1"/>
</dbReference>
<organism evidence="6 7">
    <name type="scientific">Marasmius crinis-equi</name>
    <dbReference type="NCBI Taxonomy" id="585013"/>
    <lineage>
        <taxon>Eukaryota</taxon>
        <taxon>Fungi</taxon>
        <taxon>Dikarya</taxon>
        <taxon>Basidiomycota</taxon>
        <taxon>Agaricomycotina</taxon>
        <taxon>Agaricomycetes</taxon>
        <taxon>Agaricomycetidae</taxon>
        <taxon>Agaricales</taxon>
        <taxon>Marasmiineae</taxon>
        <taxon>Marasmiaceae</taxon>
        <taxon>Marasmius</taxon>
    </lineage>
</organism>
<accession>A0ABR3FHA5</accession>
<comment type="subcellular location">
    <subcellularLocation>
        <location evidence="1">Membrane</location>
        <topology evidence="1">Multi-pass membrane protein</topology>
    </subcellularLocation>
</comment>
<feature type="transmembrane region" description="Helical" evidence="5">
    <location>
        <begin position="150"/>
        <end position="171"/>
    </location>
</feature>
<keyword evidence="2 5" id="KW-0812">Transmembrane</keyword>
<evidence type="ECO:0000256" key="3">
    <source>
        <dbReference type="ARBA" id="ARBA00022989"/>
    </source>
</evidence>
<evidence type="ECO:0000256" key="5">
    <source>
        <dbReference type="SAM" id="Phobius"/>
    </source>
</evidence>
<feature type="transmembrane region" description="Helical" evidence="5">
    <location>
        <begin position="110"/>
        <end position="130"/>
    </location>
</feature>
<dbReference type="EMBL" id="JBAHYK010000372">
    <property type="protein sequence ID" value="KAL0574743.1"/>
    <property type="molecule type" value="Genomic_DNA"/>
</dbReference>
<proteinExistence type="predicted"/>
<name>A0ABR3FHA5_9AGAR</name>
<keyword evidence="4 5" id="KW-0472">Membrane</keyword>
<keyword evidence="7" id="KW-1185">Reference proteome</keyword>
<feature type="transmembrane region" description="Helical" evidence="5">
    <location>
        <begin position="38"/>
        <end position="58"/>
    </location>
</feature>
<sequence>MVQQLYYYEPNVIAAGIFAGIFLLSGIIHFVQMCRTKTWYCSLLAIGVTMEVIGYSSRIPSSRDPKAVVPYMIQSVDVLVAPVLYAAAIYIIFCRLITKIEGQKHSIIRISRLTLIFVLGSTCTFTLQAFGASFEAGALSHGAHAGQHIIVAGLAFQFFFLGLFIVAAVIFHTRMRMRSSPTTAAQTSEQDEAPVSWRKMFWVLYVASLLITSRSVFRLIEYVQELQGGLHGGVLRKEVWLYAFDASPMALTTLLFNWYHPSRTVFKTGGEKPDILATESV</sequence>